<dbReference type="InterPro" id="IPR010387">
    <property type="entry name" value="QueT"/>
</dbReference>
<dbReference type="EMBL" id="CCEH01000005">
    <property type="protein sequence ID" value="CDR27698.1"/>
    <property type="molecule type" value="Genomic_DNA"/>
</dbReference>
<organism evidence="2 3">
    <name type="scientific">Staphylococcus schweitzeri</name>
    <dbReference type="NCBI Taxonomy" id="1654388"/>
    <lineage>
        <taxon>Bacteria</taxon>
        <taxon>Bacillati</taxon>
        <taxon>Bacillota</taxon>
        <taxon>Bacilli</taxon>
        <taxon>Bacillales</taxon>
        <taxon>Staphylococcaceae</taxon>
        <taxon>Staphylococcus</taxon>
    </lineage>
</organism>
<evidence type="ECO:0000256" key="1">
    <source>
        <dbReference type="SAM" id="Phobius"/>
    </source>
</evidence>
<evidence type="ECO:0000313" key="3">
    <source>
        <dbReference type="Proteomes" id="UP000044616"/>
    </source>
</evidence>
<keyword evidence="1" id="KW-0472">Membrane</keyword>
<dbReference type="Proteomes" id="UP000044616">
    <property type="component" value="Unassembled WGS sequence"/>
</dbReference>
<keyword evidence="1" id="KW-1133">Transmembrane helix</keyword>
<reference evidence="2 3" key="1">
    <citation type="submission" date="2014-05" db="EMBL/GenBank/DDBJ databases">
        <authorList>
            <person name="Aslett A.Martin."/>
            <person name="De Silva Nishadi"/>
        </authorList>
    </citation>
    <scope>NUCLEOTIDE SEQUENCE [LARGE SCALE GENOMIC DNA]</scope>
</reference>
<feature type="transmembrane region" description="Helical" evidence="1">
    <location>
        <begin position="123"/>
        <end position="146"/>
    </location>
</feature>
<dbReference type="AlphaFoldDB" id="A0A077UQA9"/>
<dbReference type="Pfam" id="PF06177">
    <property type="entry name" value="QueT"/>
    <property type="match status" value="1"/>
</dbReference>
<dbReference type="RefSeq" id="WP_047529857.1">
    <property type="nucleotide sequence ID" value="NZ_CCEH01000005.1"/>
</dbReference>
<evidence type="ECO:0000313" key="2">
    <source>
        <dbReference type="EMBL" id="CDR27698.1"/>
    </source>
</evidence>
<dbReference type="Gene3D" id="1.10.1760.20">
    <property type="match status" value="1"/>
</dbReference>
<sequence>MTSKDITQISVIAAILTIFAVLKIPSIIPGLDFQLSAPAALLILAFFGIKKYFLGGLLSSILLLVFGVFNPINVIISIIFRVIAIAVIYLLKINVLSLVLASVLGSLVSRLLLSIILNLPVWAVLLNAIPGVIFTLTVAIPLYLTLRKRIAVLLR</sequence>
<proteinExistence type="predicted"/>
<feature type="transmembrane region" description="Helical" evidence="1">
    <location>
        <begin position="40"/>
        <end position="66"/>
    </location>
</feature>
<protein>
    <submittedName>
        <fullName evidence="2">Biox</fullName>
    </submittedName>
</protein>
<gene>
    <name evidence="2" type="ORF">ERS140147_00808</name>
</gene>
<feature type="transmembrane region" description="Helical" evidence="1">
    <location>
        <begin position="6"/>
        <end position="28"/>
    </location>
</feature>
<keyword evidence="1" id="KW-0812">Transmembrane</keyword>
<accession>A0A077UQA9</accession>
<name>A0A077UQA9_9STAP</name>